<keyword evidence="3" id="KW-1185">Reference proteome</keyword>
<dbReference type="GeneTree" id="ENSGT00390000012690"/>
<gene>
    <name evidence="2" type="primary">TMEM42</name>
</gene>
<evidence type="ECO:0000313" key="2">
    <source>
        <dbReference type="Ensembl" id="ENSONIP00000039370.1"/>
    </source>
</evidence>
<dbReference type="InterPro" id="IPR037185">
    <property type="entry name" value="EmrE-like"/>
</dbReference>
<dbReference type="InParanoid" id="A0A669BXT1"/>
<proteinExistence type="predicted"/>
<feature type="transmembrane region" description="Helical" evidence="1">
    <location>
        <begin position="147"/>
        <end position="164"/>
    </location>
</feature>
<sequence>MFVYLFASFNSDLTAAERINMEPSNNQPSSGMFSGSFYALLAGFLAATASLSAKLSLGASYLREMCETRLSDWNQTPGGSAACDWLHIPLRLLCGSLLFACNAVMWTTFSKALRHSTSTARATVTTTASNFISSGLLGRLFFGESHATLWWAGISLTLCGLLMLHGSAPQTHPQEADKKDK</sequence>
<feature type="transmembrane region" description="Helical" evidence="1">
    <location>
        <begin position="32"/>
        <end position="53"/>
    </location>
</feature>
<dbReference type="InterPro" id="IPR039632">
    <property type="entry name" value="TMEM42"/>
</dbReference>
<dbReference type="PANTHER" id="PTHR31965">
    <property type="entry name" value="TRANSMEMBRANE PROTEIN 42"/>
    <property type="match status" value="1"/>
</dbReference>
<evidence type="ECO:0000256" key="1">
    <source>
        <dbReference type="SAM" id="Phobius"/>
    </source>
</evidence>
<keyword evidence="1" id="KW-0812">Transmembrane</keyword>
<evidence type="ECO:0000313" key="3">
    <source>
        <dbReference type="Proteomes" id="UP000005207"/>
    </source>
</evidence>
<reference evidence="2" key="2">
    <citation type="submission" date="2025-08" db="UniProtKB">
        <authorList>
            <consortium name="Ensembl"/>
        </authorList>
    </citation>
    <scope>IDENTIFICATION</scope>
</reference>
<dbReference type="Ensembl" id="ENSONIT00000057571.1">
    <property type="protein sequence ID" value="ENSONIP00000039370.1"/>
    <property type="gene ID" value="ENSONIG00000030250.1"/>
</dbReference>
<accession>A0A669BXT1</accession>
<reference evidence="3" key="1">
    <citation type="submission" date="2012-01" db="EMBL/GenBank/DDBJ databases">
        <title>The Genome Sequence of Oreochromis niloticus (Nile Tilapia).</title>
        <authorList>
            <consortium name="Broad Institute Genome Assembly Team"/>
            <consortium name="Broad Institute Sequencing Platform"/>
            <person name="Di Palma F."/>
            <person name="Johnson J."/>
            <person name="Lander E.S."/>
            <person name="Lindblad-Toh K."/>
        </authorList>
    </citation>
    <scope>NUCLEOTIDE SEQUENCE [LARGE SCALE GENOMIC DNA]</scope>
</reference>
<dbReference type="Proteomes" id="UP000005207">
    <property type="component" value="Linkage group LG11"/>
</dbReference>
<dbReference type="PANTHER" id="PTHR31965:SF1">
    <property type="entry name" value="TRANSMEMBRANE PROTEIN 42"/>
    <property type="match status" value="1"/>
</dbReference>
<name>A0A669BXT1_ORENI</name>
<dbReference type="OMA" id="GSAACDW"/>
<dbReference type="AlphaFoldDB" id="A0A669BXT1"/>
<reference evidence="2" key="3">
    <citation type="submission" date="2025-09" db="UniProtKB">
        <authorList>
            <consortium name="Ensembl"/>
        </authorList>
    </citation>
    <scope>IDENTIFICATION</scope>
</reference>
<dbReference type="SUPFAM" id="SSF103481">
    <property type="entry name" value="Multidrug resistance efflux transporter EmrE"/>
    <property type="match status" value="1"/>
</dbReference>
<keyword evidence="1" id="KW-1133">Transmembrane helix</keyword>
<protein>
    <submittedName>
        <fullName evidence="2">Transmembrane protein 42a</fullName>
    </submittedName>
</protein>
<organism evidence="2 3">
    <name type="scientific">Oreochromis niloticus</name>
    <name type="common">Nile tilapia</name>
    <name type="synonym">Tilapia nilotica</name>
    <dbReference type="NCBI Taxonomy" id="8128"/>
    <lineage>
        <taxon>Eukaryota</taxon>
        <taxon>Metazoa</taxon>
        <taxon>Chordata</taxon>
        <taxon>Craniata</taxon>
        <taxon>Vertebrata</taxon>
        <taxon>Euteleostomi</taxon>
        <taxon>Actinopterygii</taxon>
        <taxon>Neopterygii</taxon>
        <taxon>Teleostei</taxon>
        <taxon>Neoteleostei</taxon>
        <taxon>Acanthomorphata</taxon>
        <taxon>Ovalentaria</taxon>
        <taxon>Cichlomorphae</taxon>
        <taxon>Cichliformes</taxon>
        <taxon>Cichlidae</taxon>
        <taxon>African cichlids</taxon>
        <taxon>Pseudocrenilabrinae</taxon>
        <taxon>Oreochromini</taxon>
        <taxon>Oreochromis</taxon>
    </lineage>
</organism>
<feature type="transmembrane region" description="Helical" evidence="1">
    <location>
        <begin position="90"/>
        <end position="109"/>
    </location>
</feature>
<keyword evidence="1" id="KW-0472">Membrane</keyword>